<dbReference type="SUPFAM" id="SSF103473">
    <property type="entry name" value="MFS general substrate transporter"/>
    <property type="match status" value="1"/>
</dbReference>
<dbReference type="GO" id="GO:0005886">
    <property type="term" value="C:plasma membrane"/>
    <property type="evidence" value="ECO:0007669"/>
    <property type="project" value="TreeGrafter"/>
</dbReference>
<keyword evidence="3" id="KW-0472">Membrane</keyword>
<feature type="transmembrane region" description="Helical" evidence="3">
    <location>
        <begin position="460"/>
        <end position="484"/>
    </location>
</feature>
<name>A0A6P8HLM0_ACTTE</name>
<feature type="transmembrane region" description="Helical" evidence="3">
    <location>
        <begin position="385"/>
        <end position="407"/>
    </location>
</feature>
<feature type="transmembrane region" description="Helical" evidence="3">
    <location>
        <begin position="359"/>
        <end position="379"/>
    </location>
</feature>
<dbReference type="CDD" id="cd17491">
    <property type="entry name" value="MFS_MFSD12"/>
    <property type="match status" value="1"/>
</dbReference>
<comment type="similarity">
    <text evidence="1">Belongs to the major facilitator superfamily.</text>
</comment>
<evidence type="ECO:0000313" key="5">
    <source>
        <dbReference type="RefSeq" id="XP_031557299.1"/>
    </source>
</evidence>
<feature type="transmembrane region" description="Helical" evidence="3">
    <location>
        <begin position="93"/>
        <end position="113"/>
    </location>
</feature>
<feature type="transmembrane region" description="Helical" evidence="3">
    <location>
        <begin position="168"/>
        <end position="188"/>
    </location>
</feature>
<dbReference type="Gene3D" id="1.20.1250.20">
    <property type="entry name" value="MFS general substrate transporter like domains"/>
    <property type="match status" value="2"/>
</dbReference>
<organism evidence="4 5">
    <name type="scientific">Actinia tenebrosa</name>
    <name type="common">Australian red waratah sea anemone</name>
    <dbReference type="NCBI Taxonomy" id="6105"/>
    <lineage>
        <taxon>Eukaryota</taxon>
        <taxon>Metazoa</taxon>
        <taxon>Cnidaria</taxon>
        <taxon>Anthozoa</taxon>
        <taxon>Hexacorallia</taxon>
        <taxon>Actiniaria</taxon>
        <taxon>Actiniidae</taxon>
        <taxon>Actinia</taxon>
    </lineage>
</organism>
<dbReference type="OrthoDB" id="5953442at2759"/>
<dbReference type="Pfam" id="PF13347">
    <property type="entry name" value="MFS_2"/>
    <property type="match status" value="2"/>
</dbReference>
<dbReference type="AlphaFoldDB" id="A0A6P8HLM0"/>
<proteinExistence type="inferred from homology"/>
<feature type="region of interest" description="Disordered" evidence="2">
    <location>
        <begin position="520"/>
        <end position="557"/>
    </location>
</feature>
<accession>A0A6P8HLM0</accession>
<dbReference type="GO" id="GO:0008643">
    <property type="term" value="P:carbohydrate transport"/>
    <property type="evidence" value="ECO:0007669"/>
    <property type="project" value="InterPro"/>
</dbReference>
<dbReference type="FunFam" id="1.20.1250.20:FF:000431">
    <property type="entry name" value="Predicted protein"/>
    <property type="match status" value="1"/>
</dbReference>
<evidence type="ECO:0000313" key="4">
    <source>
        <dbReference type="Proteomes" id="UP000515163"/>
    </source>
</evidence>
<protein>
    <submittedName>
        <fullName evidence="5">Major facilitator superfamily domain-containing protein 12-like</fullName>
    </submittedName>
</protein>
<keyword evidence="4" id="KW-1185">Reference proteome</keyword>
<dbReference type="Proteomes" id="UP000515163">
    <property type="component" value="Unplaced"/>
</dbReference>
<feature type="compositionally biased region" description="Polar residues" evidence="2">
    <location>
        <begin position="537"/>
        <end position="557"/>
    </location>
</feature>
<sequence length="557" mass="62139">MKCRKEVKRRGTQKERLPVRQRAAYGVGHILNDLTSSVSFTYLVIYLTKVAQLSNRYTGLVILFGQIADAISNWTTGIVSDRTISRYGRRKKWHLVGTLTVTACFPLLLIRVLDPQTSELLRFGYFVVVIFGFQCGWGCVQVSHLSLIPEISNQGDERMELNVIRTTLTFVCGIYVYLVTWVLLGQSSERKITPNVWKEFMYLSFIILITGNLCNIIFHVIIKEPSSPGFLKKQQEKHSASNLEKDENVLENLVSNSRNEAVEVLASEDDSVDKNTNKLSTKTKIQWLKTPAFLKTASIYVCSRVVIRISQTYLAIYLTETLDFDKEATAYFPLVVLVSCAVSSLSIKPLSARLGHKISFLIGTCCSLGASAWFFIQTVESRNAVYAATVLIGSGSSMMLVTSLSMIADLIGDDKSSGAFVYGVCALTYKLTSGVVIAIIQELNPQEHSVKECGLECGQYVRLVYSIVPGTSAMIALIIMTLCFKSQLDCKMRAIVLDVEVQADLDKELPWVKRSSQENLKTRNSVSMEQKNESDPDTVQTSGYHSNRMTQSIETSV</sequence>
<keyword evidence="3" id="KW-0812">Transmembrane</keyword>
<dbReference type="InterPro" id="IPR039672">
    <property type="entry name" value="MFS_2"/>
</dbReference>
<dbReference type="RefSeq" id="XP_031557299.1">
    <property type="nucleotide sequence ID" value="XM_031701439.1"/>
</dbReference>
<feature type="compositionally biased region" description="Polar residues" evidence="2">
    <location>
        <begin position="520"/>
        <end position="529"/>
    </location>
</feature>
<dbReference type="PANTHER" id="PTHR11328:SF28">
    <property type="entry name" value="MAJOR FACILITATOR SUPERFAMILY DOMAIN-CONTAINING PROTEIN 12"/>
    <property type="match status" value="1"/>
</dbReference>
<reference evidence="5" key="1">
    <citation type="submission" date="2025-08" db="UniProtKB">
        <authorList>
            <consortium name="RefSeq"/>
        </authorList>
    </citation>
    <scope>IDENTIFICATION</scope>
    <source>
        <tissue evidence="5">Tentacle</tissue>
    </source>
</reference>
<dbReference type="InParanoid" id="A0A6P8HLM0"/>
<gene>
    <name evidence="5" type="primary">LOC116293933</name>
</gene>
<evidence type="ECO:0000256" key="3">
    <source>
        <dbReference type="SAM" id="Phobius"/>
    </source>
</evidence>
<dbReference type="KEGG" id="aten:116293933"/>
<feature type="transmembrane region" description="Helical" evidence="3">
    <location>
        <begin position="125"/>
        <end position="147"/>
    </location>
</feature>
<feature type="transmembrane region" description="Helical" evidence="3">
    <location>
        <begin position="200"/>
        <end position="222"/>
    </location>
</feature>
<dbReference type="PANTHER" id="PTHR11328">
    <property type="entry name" value="MAJOR FACILITATOR SUPERFAMILY DOMAIN-CONTAINING PROTEIN"/>
    <property type="match status" value="1"/>
</dbReference>
<evidence type="ECO:0000256" key="2">
    <source>
        <dbReference type="SAM" id="MobiDB-lite"/>
    </source>
</evidence>
<dbReference type="GO" id="GO:0015293">
    <property type="term" value="F:symporter activity"/>
    <property type="evidence" value="ECO:0007669"/>
    <property type="project" value="InterPro"/>
</dbReference>
<keyword evidence="3" id="KW-1133">Transmembrane helix</keyword>
<dbReference type="InterPro" id="IPR036259">
    <property type="entry name" value="MFS_trans_sf"/>
</dbReference>
<dbReference type="GeneID" id="116293933"/>
<evidence type="ECO:0000256" key="1">
    <source>
        <dbReference type="ARBA" id="ARBA00008335"/>
    </source>
</evidence>
<feature type="transmembrane region" description="Helical" evidence="3">
    <location>
        <begin position="419"/>
        <end position="440"/>
    </location>
</feature>